<comment type="caution">
    <text evidence="1">The sequence shown here is derived from an EMBL/GenBank/DDBJ whole genome shotgun (WGS) entry which is preliminary data.</text>
</comment>
<organism evidence="1">
    <name type="scientific">Tanacetum cinerariifolium</name>
    <name type="common">Dalmatian daisy</name>
    <name type="synonym">Chrysanthemum cinerariifolium</name>
    <dbReference type="NCBI Taxonomy" id="118510"/>
    <lineage>
        <taxon>Eukaryota</taxon>
        <taxon>Viridiplantae</taxon>
        <taxon>Streptophyta</taxon>
        <taxon>Embryophyta</taxon>
        <taxon>Tracheophyta</taxon>
        <taxon>Spermatophyta</taxon>
        <taxon>Magnoliopsida</taxon>
        <taxon>eudicotyledons</taxon>
        <taxon>Gunneridae</taxon>
        <taxon>Pentapetalae</taxon>
        <taxon>asterids</taxon>
        <taxon>campanulids</taxon>
        <taxon>Asterales</taxon>
        <taxon>Asteraceae</taxon>
        <taxon>Asteroideae</taxon>
        <taxon>Anthemideae</taxon>
        <taxon>Anthemidinae</taxon>
        <taxon>Tanacetum</taxon>
    </lineage>
</organism>
<accession>A0A699RBC2</accession>
<reference evidence="1" key="1">
    <citation type="journal article" date="2019" name="Sci. Rep.">
        <title>Draft genome of Tanacetum cinerariifolium, the natural source of mosquito coil.</title>
        <authorList>
            <person name="Yamashiro T."/>
            <person name="Shiraishi A."/>
            <person name="Satake H."/>
            <person name="Nakayama K."/>
        </authorList>
    </citation>
    <scope>NUCLEOTIDE SEQUENCE</scope>
</reference>
<name>A0A699RBC2_TANCI</name>
<dbReference type="AlphaFoldDB" id="A0A699RBC2"/>
<sequence length="60" mass="6575">AASYADLKASIKGYYEENIDYMDQTDKLIDAAMNSFDKNNIATGDLLNALNGVTITLKDI</sequence>
<gene>
    <name evidence="1" type="ORF">Tci_855093</name>
</gene>
<feature type="non-terminal residue" evidence="1">
    <location>
        <position position="1"/>
    </location>
</feature>
<evidence type="ECO:0000313" key="1">
    <source>
        <dbReference type="EMBL" id="GFC83123.1"/>
    </source>
</evidence>
<proteinExistence type="predicted"/>
<dbReference type="EMBL" id="BKCJ011087870">
    <property type="protein sequence ID" value="GFC83123.1"/>
    <property type="molecule type" value="Genomic_DNA"/>
</dbReference>
<protein>
    <submittedName>
        <fullName evidence="1">Uncharacterized protein</fullName>
    </submittedName>
</protein>